<sequence length="78" mass="7926">MTKRNTYRAVAAAALAGVAVLGAGPAALADAPRQDGVAIVGEPDTSDLHNKYTFAPLGVPVFGLLESVANVPKRLGLL</sequence>
<dbReference type="EMBL" id="JACCFJ010000001">
    <property type="protein sequence ID" value="NYI83290.1"/>
    <property type="molecule type" value="Genomic_DNA"/>
</dbReference>
<evidence type="ECO:0000256" key="1">
    <source>
        <dbReference type="SAM" id="SignalP"/>
    </source>
</evidence>
<proteinExistence type="predicted"/>
<keyword evidence="1" id="KW-0732">Signal</keyword>
<accession>A0A853AQQ1</accession>
<reference evidence="2 3" key="1">
    <citation type="submission" date="2020-07" db="EMBL/GenBank/DDBJ databases">
        <title>Sequencing the genomes of 1000 actinobacteria strains.</title>
        <authorList>
            <person name="Klenk H.-P."/>
        </authorList>
    </citation>
    <scope>NUCLEOTIDE SEQUENCE [LARGE SCALE GENOMIC DNA]</scope>
    <source>
        <strain evidence="2 3">DSM 44065</strain>
    </source>
</reference>
<organism evidence="2 3">
    <name type="scientific">Saccharopolyspora hordei</name>
    <dbReference type="NCBI Taxonomy" id="1838"/>
    <lineage>
        <taxon>Bacteria</taxon>
        <taxon>Bacillati</taxon>
        <taxon>Actinomycetota</taxon>
        <taxon>Actinomycetes</taxon>
        <taxon>Pseudonocardiales</taxon>
        <taxon>Pseudonocardiaceae</taxon>
        <taxon>Saccharopolyspora</taxon>
    </lineage>
</organism>
<dbReference type="Proteomes" id="UP000587002">
    <property type="component" value="Unassembled WGS sequence"/>
</dbReference>
<protein>
    <submittedName>
        <fullName evidence="2">Uncharacterized protein</fullName>
    </submittedName>
</protein>
<keyword evidence="3" id="KW-1185">Reference proteome</keyword>
<dbReference type="AlphaFoldDB" id="A0A853AQQ1"/>
<feature type="signal peptide" evidence="1">
    <location>
        <begin position="1"/>
        <end position="29"/>
    </location>
</feature>
<evidence type="ECO:0000313" key="2">
    <source>
        <dbReference type="EMBL" id="NYI83290.1"/>
    </source>
</evidence>
<dbReference type="RefSeq" id="WP_179719658.1">
    <property type="nucleotide sequence ID" value="NZ_BAABFH010000001.1"/>
</dbReference>
<name>A0A853AQQ1_9PSEU</name>
<gene>
    <name evidence="2" type="ORF">HNR68_001920</name>
</gene>
<feature type="chain" id="PRO_5038745009" evidence="1">
    <location>
        <begin position="30"/>
        <end position="78"/>
    </location>
</feature>
<comment type="caution">
    <text evidence="2">The sequence shown here is derived from an EMBL/GenBank/DDBJ whole genome shotgun (WGS) entry which is preliminary data.</text>
</comment>
<evidence type="ECO:0000313" key="3">
    <source>
        <dbReference type="Proteomes" id="UP000587002"/>
    </source>
</evidence>